<dbReference type="Proteomes" id="UP000016932">
    <property type="component" value="Unassembled WGS sequence"/>
</dbReference>
<accession>M3AZ38</accession>
<reference evidence="1 2" key="1">
    <citation type="journal article" date="2012" name="PLoS Pathog.">
        <title>Diverse lifestyles and strategies of plant pathogenesis encoded in the genomes of eighteen Dothideomycetes fungi.</title>
        <authorList>
            <person name="Ohm R.A."/>
            <person name="Feau N."/>
            <person name="Henrissat B."/>
            <person name="Schoch C.L."/>
            <person name="Horwitz B.A."/>
            <person name="Barry K.W."/>
            <person name="Condon B.J."/>
            <person name="Copeland A.C."/>
            <person name="Dhillon B."/>
            <person name="Glaser F."/>
            <person name="Hesse C.N."/>
            <person name="Kosti I."/>
            <person name="LaButti K."/>
            <person name="Lindquist E.A."/>
            <person name="Lucas S."/>
            <person name="Salamov A.A."/>
            <person name="Bradshaw R.E."/>
            <person name="Ciuffetti L."/>
            <person name="Hamelin R.C."/>
            <person name="Kema G.H.J."/>
            <person name="Lawrence C."/>
            <person name="Scott J.A."/>
            <person name="Spatafora J.W."/>
            <person name="Turgeon B.G."/>
            <person name="de Wit P.J.G.M."/>
            <person name="Zhong S."/>
            <person name="Goodwin S.B."/>
            <person name="Grigoriev I.V."/>
        </authorList>
    </citation>
    <scope>NUCLEOTIDE SEQUENCE [LARGE SCALE GENOMIC DNA]</scope>
    <source>
        <strain evidence="1 2">CIRAD86</strain>
    </source>
</reference>
<dbReference type="EMBL" id="KB446559">
    <property type="protein sequence ID" value="EME82453.1"/>
    <property type="molecule type" value="Genomic_DNA"/>
</dbReference>
<dbReference type="HOGENOM" id="CLU_1993605_0_0_1"/>
<name>M3AZ38_PSEFD</name>
<organism evidence="1 2">
    <name type="scientific">Pseudocercospora fijiensis (strain CIRAD86)</name>
    <name type="common">Black leaf streak disease fungus</name>
    <name type="synonym">Mycosphaerella fijiensis</name>
    <dbReference type="NCBI Taxonomy" id="383855"/>
    <lineage>
        <taxon>Eukaryota</taxon>
        <taxon>Fungi</taxon>
        <taxon>Dikarya</taxon>
        <taxon>Ascomycota</taxon>
        <taxon>Pezizomycotina</taxon>
        <taxon>Dothideomycetes</taxon>
        <taxon>Dothideomycetidae</taxon>
        <taxon>Mycosphaerellales</taxon>
        <taxon>Mycosphaerellaceae</taxon>
        <taxon>Pseudocercospora</taxon>
    </lineage>
</organism>
<evidence type="ECO:0000313" key="2">
    <source>
        <dbReference type="Proteomes" id="UP000016932"/>
    </source>
</evidence>
<dbReference type="KEGG" id="pfj:MYCFIDRAFT_176000"/>
<gene>
    <name evidence="1" type="ORF">MYCFIDRAFT_176000</name>
</gene>
<dbReference type="GeneID" id="19333481"/>
<dbReference type="RefSeq" id="XP_007927818.1">
    <property type="nucleotide sequence ID" value="XM_007929627.1"/>
</dbReference>
<dbReference type="VEuPathDB" id="FungiDB:MYCFIDRAFT_176000"/>
<sequence>MYGGVVGGLIVGGWVLGRHGLFACGGGVDAGLVVCEEERYDLRGRKEDRAFGLSYCVTSRCRSRVPAFLCVFFLGNDSSMAKNTQASLNDNCRVWQMMDVMQFHYDHSCYATLCMLNIDAVKILN</sequence>
<proteinExistence type="predicted"/>
<evidence type="ECO:0000313" key="1">
    <source>
        <dbReference type="EMBL" id="EME82453.1"/>
    </source>
</evidence>
<dbReference type="AlphaFoldDB" id="M3AZ38"/>
<keyword evidence="2" id="KW-1185">Reference proteome</keyword>
<protein>
    <submittedName>
        <fullName evidence="1">Uncharacterized protein</fullName>
    </submittedName>
</protein>